<dbReference type="Pfam" id="PF04791">
    <property type="entry name" value="LMBR1"/>
    <property type="match status" value="1"/>
</dbReference>
<reference evidence="7 8" key="1">
    <citation type="submission" date="2012-04" db="EMBL/GenBank/DDBJ databases">
        <title>The Genome Sequence of Saprolegnia declina VS20.</title>
        <authorList>
            <consortium name="The Broad Institute Genome Sequencing Platform"/>
            <person name="Russ C."/>
            <person name="Nusbaum C."/>
            <person name="Tyler B."/>
            <person name="van West P."/>
            <person name="Dieguez-Uribeondo J."/>
            <person name="de Bruijn I."/>
            <person name="Tripathy S."/>
            <person name="Jiang R."/>
            <person name="Young S.K."/>
            <person name="Zeng Q."/>
            <person name="Gargeya S."/>
            <person name="Fitzgerald M."/>
            <person name="Haas B."/>
            <person name="Abouelleil A."/>
            <person name="Alvarado L."/>
            <person name="Arachchi H.M."/>
            <person name="Berlin A."/>
            <person name="Chapman S.B."/>
            <person name="Goldberg J."/>
            <person name="Griggs A."/>
            <person name="Gujja S."/>
            <person name="Hansen M."/>
            <person name="Howarth C."/>
            <person name="Imamovic A."/>
            <person name="Larimer J."/>
            <person name="McCowen C."/>
            <person name="Montmayeur A."/>
            <person name="Murphy C."/>
            <person name="Neiman D."/>
            <person name="Pearson M."/>
            <person name="Priest M."/>
            <person name="Roberts A."/>
            <person name="Saif S."/>
            <person name="Shea T."/>
            <person name="Sisk P."/>
            <person name="Sykes S."/>
            <person name="Wortman J."/>
            <person name="Nusbaum C."/>
            <person name="Birren B."/>
        </authorList>
    </citation>
    <scope>NUCLEOTIDE SEQUENCE [LARGE SCALE GENOMIC DNA]</scope>
    <source>
        <strain evidence="7 8">VS20</strain>
    </source>
</reference>
<dbReference type="InterPro" id="IPR051584">
    <property type="entry name" value="GPCR-associated_LMBR1"/>
</dbReference>
<evidence type="ECO:0000313" key="7">
    <source>
        <dbReference type="EMBL" id="EQC39588.1"/>
    </source>
</evidence>
<evidence type="ECO:0000256" key="5">
    <source>
        <dbReference type="ARBA" id="ARBA00023136"/>
    </source>
</evidence>
<evidence type="ECO:0000256" key="6">
    <source>
        <dbReference type="SAM" id="Phobius"/>
    </source>
</evidence>
<dbReference type="GeneID" id="19943749"/>
<evidence type="ECO:0000256" key="4">
    <source>
        <dbReference type="ARBA" id="ARBA00022989"/>
    </source>
</evidence>
<evidence type="ECO:0000256" key="3">
    <source>
        <dbReference type="ARBA" id="ARBA00022692"/>
    </source>
</evidence>
<proteinExistence type="inferred from homology"/>
<dbReference type="EMBL" id="JH767138">
    <property type="protein sequence ID" value="EQC39588.1"/>
    <property type="molecule type" value="Genomic_DNA"/>
</dbReference>
<dbReference type="AlphaFoldDB" id="T0S3G9"/>
<feature type="transmembrane region" description="Helical" evidence="6">
    <location>
        <begin position="138"/>
        <end position="166"/>
    </location>
</feature>
<accession>T0S3G9</accession>
<comment type="similarity">
    <text evidence="2">Belongs to the LIMR family.</text>
</comment>
<evidence type="ECO:0000313" key="8">
    <source>
        <dbReference type="Proteomes" id="UP000030762"/>
    </source>
</evidence>
<evidence type="ECO:0000256" key="1">
    <source>
        <dbReference type="ARBA" id="ARBA00004141"/>
    </source>
</evidence>
<comment type="subcellular location">
    <subcellularLocation>
        <location evidence="1">Membrane</location>
        <topology evidence="1">Multi-pass membrane protein</topology>
    </subcellularLocation>
</comment>
<keyword evidence="3 6" id="KW-0812">Transmembrane</keyword>
<organism evidence="7 8">
    <name type="scientific">Saprolegnia diclina (strain VS20)</name>
    <dbReference type="NCBI Taxonomy" id="1156394"/>
    <lineage>
        <taxon>Eukaryota</taxon>
        <taxon>Sar</taxon>
        <taxon>Stramenopiles</taxon>
        <taxon>Oomycota</taxon>
        <taxon>Saprolegniomycetes</taxon>
        <taxon>Saprolegniales</taxon>
        <taxon>Saprolegniaceae</taxon>
        <taxon>Saprolegnia</taxon>
    </lineage>
</organism>
<evidence type="ECO:0008006" key="9">
    <source>
        <dbReference type="Google" id="ProtNLM"/>
    </source>
</evidence>
<dbReference type="VEuPathDB" id="FungiDB:SDRG_03022"/>
<dbReference type="InParanoid" id="T0S3G9"/>
<dbReference type="RefSeq" id="XP_008606860.1">
    <property type="nucleotide sequence ID" value="XM_008608638.1"/>
</dbReference>
<keyword evidence="8" id="KW-1185">Reference proteome</keyword>
<keyword evidence="5 6" id="KW-0472">Membrane</keyword>
<feature type="transmembrane region" description="Helical" evidence="6">
    <location>
        <begin position="327"/>
        <end position="346"/>
    </location>
</feature>
<keyword evidence="4 6" id="KW-1133">Transmembrane helix</keyword>
<dbReference type="eggNOG" id="KOG2296">
    <property type="taxonomic scope" value="Eukaryota"/>
</dbReference>
<feature type="transmembrane region" description="Helical" evidence="6">
    <location>
        <begin position="361"/>
        <end position="382"/>
    </location>
</feature>
<name>T0S3G9_SAPDV</name>
<dbReference type="STRING" id="1156394.T0S3G9"/>
<dbReference type="OrthoDB" id="203099at2759"/>
<dbReference type="GO" id="GO:0016020">
    <property type="term" value="C:membrane"/>
    <property type="evidence" value="ECO:0007669"/>
    <property type="project" value="UniProtKB-SubCell"/>
</dbReference>
<feature type="transmembrane region" description="Helical" evidence="6">
    <location>
        <begin position="424"/>
        <end position="443"/>
    </location>
</feature>
<feature type="transmembrane region" description="Helical" evidence="6">
    <location>
        <begin position="70"/>
        <end position="91"/>
    </location>
</feature>
<dbReference type="InterPro" id="IPR006876">
    <property type="entry name" value="LMBR1-like_membr_prot"/>
</dbReference>
<protein>
    <recommendedName>
        <fullName evidence="9">LMBR1 domain-containing protein 2</fullName>
    </recommendedName>
</protein>
<dbReference type="Proteomes" id="UP000030762">
    <property type="component" value="Unassembled WGS sequence"/>
</dbReference>
<feature type="transmembrane region" description="Helical" evidence="6">
    <location>
        <begin position="28"/>
        <end position="50"/>
    </location>
</feature>
<evidence type="ECO:0000256" key="2">
    <source>
        <dbReference type="ARBA" id="ARBA00010487"/>
    </source>
</evidence>
<dbReference type="PANTHER" id="PTHR21355">
    <property type="entry name" value="G-PROTEIN COUPLED RECEPTOR-ASSOCIATED PROTEIN LMBRD2"/>
    <property type="match status" value="1"/>
</dbReference>
<dbReference type="PANTHER" id="PTHR21355:SF0">
    <property type="entry name" value="G-PROTEIN COUPLED RECEPTOR-ASSOCIATED PROTEIN LMBRD2"/>
    <property type="match status" value="1"/>
</dbReference>
<gene>
    <name evidence="7" type="ORF">SDRG_03022</name>
</gene>
<feature type="transmembrane region" description="Helical" evidence="6">
    <location>
        <begin position="463"/>
        <end position="481"/>
    </location>
</feature>
<feature type="transmembrane region" description="Helical" evidence="6">
    <location>
        <begin position="112"/>
        <end position="132"/>
    </location>
</feature>
<dbReference type="OMA" id="QLERICY"/>
<sequence>MGIGFGIECVVLAIGTYALLHHYKDAQVGAIVSGTVFFSWYVGFLGLVLLPLDLTTTASGQDKAYPLLLTAWQLVYWFTFVLSWVVLPILIEFSQSGAFSTEQRLRLSIKYLLRHYAVLLTLGFVLFLYLVVVDHFTIGGVLGLVMTLGNTYGLLWIICLLGYGLINIPRKVYAYSDPSLRLRQLYFRAIHVHDERVEAQFVYDDVVREVRQLAARFRTIEAATIIVSPDFQYIKQCIDHLMGTIGLDTDVEAAKPLKRQTRSSYRSLPGPALDDTLPTEKEIIHLNGRAKRVQADLRRCDQTWIDLCYDGQQLQLAARSPSPLVPLLAKTLTCICVLGSAVIMWSEVVMGGAEWLSPLRLLLASAASTHILVIGLLLYMGLCTYQSLFSMRGFGRLALHGNHNSTELSLLTTSVHQSRLQFSLGYNFLLLLNASTLTSRTAFHALFTDMRLIHFFGTDFSMYAPTLLLVLAVCTLLNGYARLVRYLGLDQYEELLHGHVEHEAKVHQGEALVQRGIEKYARQWATKAAATGSELAAPLLAANE</sequence>